<keyword evidence="1" id="KW-0732">Signal</keyword>
<sequence length="314" mass="35493">MSTTYLNFKFILICSLLFTCCSSNPEIDNATMLDGDQIFDASLYNPAQYLVSKAIDNPSAIQKNMPVIIAVHGYSAATFEWDEFRTYSNANADILISQVLLGGHGRTYEEFKKSTWRDWQEPIMTEYNALIAKGYTNINFAGSSTACPLVLDLIQKGAITDNGMKNIFLIDPIVIPADKLLTLIGFVGPMLGYFESTNTATEENYYYHFRPQETLNELMDLIDKVRKNLQNGYRLPLGTQMKVYKSIKDDTADAVSAVLIYKGLKKQDGSAIEVEMIDSNLHVFTRLDGRDTVTQKDRDMQKQVFDDMLQLLQQ</sequence>
<dbReference type="InterPro" id="IPR029058">
    <property type="entry name" value="AB_hydrolase_fold"/>
</dbReference>
<feature type="signal peptide" evidence="1">
    <location>
        <begin position="1"/>
        <end position="25"/>
    </location>
</feature>
<name>A0A2S7WXB2_9FLAO</name>
<organism evidence="2 3">
    <name type="scientific">Polaribacter glomeratus</name>
    <dbReference type="NCBI Taxonomy" id="102"/>
    <lineage>
        <taxon>Bacteria</taxon>
        <taxon>Pseudomonadati</taxon>
        <taxon>Bacteroidota</taxon>
        <taxon>Flavobacteriia</taxon>
        <taxon>Flavobacteriales</taxon>
        <taxon>Flavobacteriaceae</taxon>
    </lineage>
</organism>
<dbReference type="RefSeq" id="WP_105020492.1">
    <property type="nucleotide sequence ID" value="NZ_MSCM01000001.1"/>
</dbReference>
<dbReference type="AlphaFoldDB" id="A0A2S7WXB2"/>
<protein>
    <submittedName>
        <fullName evidence="2">Esterase</fullName>
    </submittedName>
</protein>
<gene>
    <name evidence="2" type="ORF">BTO16_04755</name>
</gene>
<dbReference type="Proteomes" id="UP000239068">
    <property type="component" value="Unassembled WGS sequence"/>
</dbReference>
<proteinExistence type="predicted"/>
<accession>A0A2S7WXB2</accession>
<dbReference type="SUPFAM" id="SSF53474">
    <property type="entry name" value="alpha/beta-Hydrolases"/>
    <property type="match status" value="1"/>
</dbReference>
<dbReference type="OrthoDB" id="749406at2"/>
<feature type="chain" id="PRO_5015629428" evidence="1">
    <location>
        <begin position="26"/>
        <end position="314"/>
    </location>
</feature>
<keyword evidence="3" id="KW-1185">Reference proteome</keyword>
<comment type="caution">
    <text evidence="2">The sequence shown here is derived from an EMBL/GenBank/DDBJ whole genome shotgun (WGS) entry which is preliminary data.</text>
</comment>
<evidence type="ECO:0000313" key="2">
    <source>
        <dbReference type="EMBL" id="PQJ81922.1"/>
    </source>
</evidence>
<reference evidence="2 3" key="1">
    <citation type="submission" date="2016-12" db="EMBL/GenBank/DDBJ databases">
        <title>Trade-off between light-utilization and light-protection in marine flavobacteria.</title>
        <authorList>
            <person name="Kumagai Y."/>
            <person name="Yoshizawa S."/>
            <person name="Kogure K."/>
            <person name="Iwasaki W."/>
        </authorList>
    </citation>
    <scope>NUCLEOTIDE SEQUENCE [LARGE SCALE GENOMIC DNA]</scope>
    <source>
        <strain evidence="2 3">ATCC 43844</strain>
    </source>
</reference>
<evidence type="ECO:0000256" key="1">
    <source>
        <dbReference type="SAM" id="SignalP"/>
    </source>
</evidence>
<dbReference type="EMBL" id="MSCM01000001">
    <property type="protein sequence ID" value="PQJ81922.1"/>
    <property type="molecule type" value="Genomic_DNA"/>
</dbReference>
<dbReference type="Gene3D" id="3.40.50.1820">
    <property type="entry name" value="alpha/beta hydrolase"/>
    <property type="match status" value="1"/>
</dbReference>
<evidence type="ECO:0000313" key="3">
    <source>
        <dbReference type="Proteomes" id="UP000239068"/>
    </source>
</evidence>